<evidence type="ECO:0008006" key="4">
    <source>
        <dbReference type="Google" id="ProtNLM"/>
    </source>
</evidence>
<dbReference type="EMBL" id="MFKN01000020">
    <property type="protein sequence ID" value="OGG41001.1"/>
    <property type="molecule type" value="Genomic_DNA"/>
</dbReference>
<keyword evidence="1" id="KW-0812">Transmembrane</keyword>
<dbReference type="Gene3D" id="3.40.10.10">
    <property type="entry name" value="DNA Methylphosphotriester Repair Domain"/>
    <property type="match status" value="1"/>
</dbReference>
<evidence type="ECO:0000313" key="2">
    <source>
        <dbReference type="EMBL" id="OGG41001.1"/>
    </source>
</evidence>
<reference evidence="2 3" key="1">
    <citation type="journal article" date="2016" name="Nat. Commun.">
        <title>Thousands of microbial genomes shed light on interconnected biogeochemical processes in an aquifer system.</title>
        <authorList>
            <person name="Anantharaman K."/>
            <person name="Brown C.T."/>
            <person name="Hug L.A."/>
            <person name="Sharon I."/>
            <person name="Castelle C.J."/>
            <person name="Probst A.J."/>
            <person name="Thomas B.C."/>
            <person name="Singh A."/>
            <person name="Wilkins M.J."/>
            <person name="Karaoz U."/>
            <person name="Brodie E.L."/>
            <person name="Williams K.H."/>
            <person name="Hubbard S.S."/>
            <person name="Banfield J.F."/>
        </authorList>
    </citation>
    <scope>NUCLEOTIDE SEQUENCE [LARGE SCALE GENOMIC DNA]</scope>
</reference>
<accession>A0A1F6BVP6</accession>
<dbReference type="InterPro" id="IPR035451">
    <property type="entry name" value="Ada-like_dom_sf"/>
</dbReference>
<comment type="caution">
    <text evidence="2">The sequence shown here is derived from an EMBL/GenBank/DDBJ whole genome shotgun (WGS) entry which is preliminary data.</text>
</comment>
<keyword evidence="1" id="KW-0472">Membrane</keyword>
<evidence type="ECO:0000256" key="1">
    <source>
        <dbReference type="SAM" id="Phobius"/>
    </source>
</evidence>
<feature type="transmembrane region" description="Helical" evidence="1">
    <location>
        <begin position="21"/>
        <end position="42"/>
    </location>
</feature>
<dbReference type="Proteomes" id="UP000179014">
    <property type="component" value="Unassembled WGS sequence"/>
</dbReference>
<dbReference type="SUPFAM" id="SSF57884">
    <property type="entry name" value="Ada DNA repair protein, N-terminal domain (N-Ada 10)"/>
    <property type="match status" value="1"/>
</dbReference>
<organism evidence="2 3">
    <name type="scientific">Candidatus Kaiserbacteria bacterium GWA2_50_9</name>
    <dbReference type="NCBI Taxonomy" id="1798474"/>
    <lineage>
        <taxon>Bacteria</taxon>
        <taxon>Candidatus Kaiseribacteriota</taxon>
    </lineage>
</organism>
<dbReference type="STRING" id="1798474.A2118_00380"/>
<keyword evidence="1" id="KW-1133">Transmembrane helix</keyword>
<sequence length="118" mass="12194">MTIAEAREKCKGFVAKIPRDMFIIAVLILASSSSFWLGYLAGRDAGQGGILRTEQAPTATVEAPTGNVGVVASKNGTRYYLPECAGAERIAEANKVWFASPAAAAGAGYAPAANCKGI</sequence>
<protein>
    <recommendedName>
        <fullName evidence="4">Ada DNA repair metal-binding domain-containing protein</fullName>
    </recommendedName>
</protein>
<name>A0A1F6BVP6_9BACT</name>
<proteinExistence type="predicted"/>
<gene>
    <name evidence="2" type="ORF">A2118_00380</name>
</gene>
<evidence type="ECO:0000313" key="3">
    <source>
        <dbReference type="Proteomes" id="UP000179014"/>
    </source>
</evidence>
<dbReference type="AlphaFoldDB" id="A0A1F6BVP6"/>